<evidence type="ECO:0008006" key="4">
    <source>
        <dbReference type="Google" id="ProtNLM"/>
    </source>
</evidence>
<dbReference type="PANTHER" id="PTHR37841:SF1">
    <property type="entry name" value="DUF3298 DOMAIN-CONTAINING PROTEIN"/>
    <property type="match status" value="1"/>
</dbReference>
<dbReference type="Pfam" id="PF14903">
    <property type="entry name" value="WG_beta_rep"/>
    <property type="match status" value="6"/>
</dbReference>
<feature type="chain" id="PRO_5047282739" description="WG containing repeat-containing protein" evidence="1">
    <location>
        <begin position="20"/>
        <end position="823"/>
    </location>
</feature>
<feature type="signal peptide" evidence="1">
    <location>
        <begin position="1"/>
        <end position="19"/>
    </location>
</feature>
<gene>
    <name evidence="2" type="ORF">Y10_02510</name>
</gene>
<keyword evidence="1" id="KW-0732">Signal</keyword>
<organism evidence="2 3">
    <name type="scientific">Neptunitalea lumnitzerae</name>
    <dbReference type="NCBI Taxonomy" id="2965509"/>
    <lineage>
        <taxon>Bacteria</taxon>
        <taxon>Pseudomonadati</taxon>
        <taxon>Bacteroidota</taxon>
        <taxon>Flavobacteriia</taxon>
        <taxon>Flavobacteriales</taxon>
        <taxon>Flavobacteriaceae</taxon>
        <taxon>Neptunitalea</taxon>
    </lineage>
</organism>
<reference evidence="2" key="1">
    <citation type="submission" date="2022-07" db="EMBL/GenBank/DDBJ databases">
        <title>Taxonomy of Novel Oxalotrophic and Methylotrophic Bacteria.</title>
        <authorList>
            <person name="Sahin N."/>
            <person name="Tani A."/>
        </authorList>
    </citation>
    <scope>NUCLEOTIDE SEQUENCE</scope>
    <source>
        <strain evidence="2">Y10</strain>
    </source>
</reference>
<evidence type="ECO:0000313" key="3">
    <source>
        <dbReference type="Proteomes" id="UP001143543"/>
    </source>
</evidence>
<evidence type="ECO:0000313" key="2">
    <source>
        <dbReference type="EMBL" id="GLB47883.1"/>
    </source>
</evidence>
<dbReference type="InterPro" id="IPR032774">
    <property type="entry name" value="WG_beta_rep"/>
</dbReference>
<name>A0ABQ5MET8_9FLAO</name>
<evidence type="ECO:0000256" key="1">
    <source>
        <dbReference type="SAM" id="SignalP"/>
    </source>
</evidence>
<comment type="caution">
    <text evidence="2">The sequence shown here is derived from an EMBL/GenBank/DDBJ whole genome shotgun (WGS) entry which is preliminary data.</text>
</comment>
<dbReference type="EMBL" id="BRVO01000001">
    <property type="protein sequence ID" value="GLB47883.1"/>
    <property type="molecule type" value="Genomic_DNA"/>
</dbReference>
<dbReference type="Proteomes" id="UP001143543">
    <property type="component" value="Unassembled WGS sequence"/>
</dbReference>
<keyword evidence="3" id="KW-1185">Reference proteome</keyword>
<sequence length="823" mass="95126">MKFFLFAAFLLCGITLVSAQVTYATDSPHEKTDSNPYSHFYKLPAQPNGKTGVIKGKDTIIPPKYDIIYKFENRGYFVQKGDKMGYFGKDGEEIIPVKYDSLIPFKTINYYTYSIKTKNKGLYGLMNIHGIEYLKAEYKDILGFNTAKQYAVYDKKGNLTIISESGKNKKLNPDKIIFYENALVLYQGGKVGFFTNDTFTGYQYDIIKNGISKIPTPLPDAPKETISYINTKLEYPIAIQNGKVGLLNLQGEVLIPFKYNGITKHNNNDYFTYKDNNLLGIYFRKTNTYIPAKYQKIQQKGQDNFIVSENGKYGVLDYKTGAELIPSKYKRITIYGSKSNPIYEVKINHKYGFIDANGKMILEPEYDAISKIYGARGIPSSTYITKKDSLHGLFDIYKGKLMPVKYLYIGSFANKYLMACTPAPNRKYGLFNYDGTTVLDTEYDNIYEKRDSHYKNYKFKKDGLYGFIDTNGKVTIPAQYTHVTTTPTINHDIIYPEGVKNHYQTISTKNGKNGVINRFTNTIPIPAEYDTIVAKLEDTDNNEVYFVAKHEKYYGIIDDANKIIVPFKYDTLDLYLNEEYQSFDKADITFAASKKGKFGILNLNEKEILPFKYEYISKVSAKNLFKVRENGAYNLYKNNVRVTTTGYDEISEFEGSKALAFKNNKMVEIDLTGKVLTQPVPMQPHQGFTSMYAMKKAFYDAMETNTEEAFRDLAKKMAPSPHLMYFFKHKTSRIQQHISYLNYENIEEEYYQILIKIRGLIWSYDYDKRNLLDTEDYTIIENGIETNTRTNSHTYDNKKYVEKFLRNSLKINGYWISSYFFRF</sequence>
<accession>A0ABQ5MET8</accession>
<dbReference type="RefSeq" id="WP_281763546.1">
    <property type="nucleotide sequence ID" value="NZ_BRVO01000001.1"/>
</dbReference>
<protein>
    <recommendedName>
        <fullName evidence="4">WG containing repeat-containing protein</fullName>
    </recommendedName>
</protein>
<proteinExistence type="predicted"/>
<dbReference type="PANTHER" id="PTHR37841">
    <property type="entry name" value="GLR2918 PROTEIN"/>
    <property type="match status" value="1"/>
</dbReference>